<dbReference type="RefSeq" id="WP_341474596.1">
    <property type="nucleotide sequence ID" value="NZ_WNME01000040.1"/>
</dbReference>
<dbReference type="SMART" id="SM01040">
    <property type="entry name" value="Bro-N"/>
    <property type="match status" value="1"/>
</dbReference>
<feature type="domain" description="Bro-N" evidence="1">
    <location>
        <begin position="15"/>
        <end position="115"/>
    </location>
</feature>
<feature type="non-terminal residue" evidence="2">
    <location>
        <position position="120"/>
    </location>
</feature>
<accession>A0AAW9WNI3</accession>
<evidence type="ECO:0000259" key="1">
    <source>
        <dbReference type="SMART" id="SM01040"/>
    </source>
</evidence>
<reference evidence="2 3" key="1">
    <citation type="submission" date="2019-09" db="EMBL/GenBank/DDBJ databases">
        <title>Draft genome sequencing of Hungatella hathewayi 123Y-2.</title>
        <authorList>
            <person name="Lv Q."/>
            <person name="Li S."/>
        </authorList>
    </citation>
    <scope>NUCLEOTIDE SEQUENCE [LARGE SCALE GENOMIC DNA]</scope>
    <source>
        <strain evidence="2 3">123Y-2</strain>
    </source>
</reference>
<organism evidence="2 3">
    <name type="scientific">Hungatella hathewayi</name>
    <dbReference type="NCBI Taxonomy" id="154046"/>
    <lineage>
        <taxon>Bacteria</taxon>
        <taxon>Bacillati</taxon>
        <taxon>Bacillota</taxon>
        <taxon>Clostridia</taxon>
        <taxon>Lachnospirales</taxon>
        <taxon>Lachnospiraceae</taxon>
        <taxon>Hungatella</taxon>
    </lineage>
</organism>
<dbReference type="AlphaFoldDB" id="A0AAW9WNI3"/>
<evidence type="ECO:0000313" key="2">
    <source>
        <dbReference type="EMBL" id="MUB66966.1"/>
    </source>
</evidence>
<protein>
    <recommendedName>
        <fullName evidence="1">Bro-N domain-containing protein</fullName>
    </recommendedName>
</protein>
<proteinExistence type="predicted"/>
<name>A0AAW9WNI3_9FIRM</name>
<evidence type="ECO:0000313" key="3">
    <source>
        <dbReference type="Proteomes" id="UP000434223"/>
    </source>
</evidence>
<dbReference type="Proteomes" id="UP000434223">
    <property type="component" value="Unassembled WGS sequence"/>
</dbReference>
<dbReference type="InterPro" id="IPR003497">
    <property type="entry name" value="BRO_N_domain"/>
</dbReference>
<comment type="caution">
    <text evidence="2">The sequence shown here is derived from an EMBL/GenBank/DDBJ whole genome shotgun (WGS) entry which is preliminary data.</text>
</comment>
<gene>
    <name evidence="2" type="ORF">GNE07_28520</name>
</gene>
<sequence length="120" mass="14063">MKLRLVKQGDFLGTKCDFYVNETGDIFMSRTQIGYALKYKNPSKGIEDIHNRHHDRLDTMSVKVDPLSLQGSNPHYRNGERAYMYPEKGIYEICRYSRQKVAGDFYDWVYDVIQSIKKNG</sequence>
<dbReference type="Pfam" id="PF02498">
    <property type="entry name" value="Bro-N"/>
    <property type="match status" value="1"/>
</dbReference>
<dbReference type="EMBL" id="WNME01000040">
    <property type="protein sequence ID" value="MUB66966.1"/>
    <property type="molecule type" value="Genomic_DNA"/>
</dbReference>